<organism evidence="1 2">
    <name type="scientific">Orbilia oligospora</name>
    <name type="common">Nematode-trapping fungus</name>
    <name type="synonym">Arthrobotrys oligospora</name>
    <dbReference type="NCBI Taxonomy" id="2813651"/>
    <lineage>
        <taxon>Eukaryota</taxon>
        <taxon>Fungi</taxon>
        <taxon>Dikarya</taxon>
        <taxon>Ascomycota</taxon>
        <taxon>Pezizomycotina</taxon>
        <taxon>Orbiliomycetes</taxon>
        <taxon>Orbiliales</taxon>
        <taxon>Orbiliaceae</taxon>
        <taxon>Orbilia</taxon>
    </lineage>
</organism>
<dbReference type="PANTHER" id="PTHR46082:SF11">
    <property type="entry name" value="AAA+ ATPASE DOMAIN-CONTAINING PROTEIN-RELATED"/>
    <property type="match status" value="1"/>
</dbReference>
<dbReference type="Proteomes" id="UP000480548">
    <property type="component" value="Unassembled WGS sequence"/>
</dbReference>
<dbReference type="Gene3D" id="3.40.50.1580">
    <property type="entry name" value="Nucleoside phosphorylase domain"/>
    <property type="match status" value="1"/>
</dbReference>
<evidence type="ECO:0000313" key="2">
    <source>
        <dbReference type="Proteomes" id="UP000480548"/>
    </source>
</evidence>
<name>A0A7C8JMP5_ORBOL</name>
<gene>
    <name evidence="1" type="ORF">TWF703_010296</name>
</gene>
<proteinExistence type="predicted"/>
<comment type="caution">
    <text evidence="1">The sequence shown here is derived from an EMBL/GenBank/DDBJ whole genome shotgun (WGS) entry which is preliminary data.</text>
</comment>
<dbReference type="PANTHER" id="PTHR46082">
    <property type="entry name" value="ATP/GTP-BINDING PROTEIN-RELATED"/>
    <property type="match status" value="1"/>
</dbReference>
<dbReference type="GO" id="GO:0003824">
    <property type="term" value="F:catalytic activity"/>
    <property type="evidence" value="ECO:0007669"/>
    <property type="project" value="InterPro"/>
</dbReference>
<sequence>MSSLPDREYTIGWVCAVHIEMTAARLMLDSEHGAPQEQYHSDHNVYQLGSIGEHNIVIACLPDGVYGVTSAVAVAVQMLATFESISRPDGTSGGIIQYDLGKAIGQNKLQRLGSLNKPPQVLLNAVAKLRSNHDLEDSKVLNILSVRLTARLKKTQAIFSHQGASNDNLYLADYEHSNEEENDACESCDSGKRVSRPNRDTTDPFIHLLSHLGIK</sequence>
<dbReference type="GO" id="GO:0009116">
    <property type="term" value="P:nucleoside metabolic process"/>
    <property type="evidence" value="ECO:0007669"/>
    <property type="project" value="InterPro"/>
</dbReference>
<dbReference type="AlphaFoldDB" id="A0A7C8JMP5"/>
<dbReference type="InterPro" id="IPR053137">
    <property type="entry name" value="NLR-like"/>
</dbReference>
<protein>
    <submittedName>
        <fullName evidence="1">Uncharacterized protein</fullName>
    </submittedName>
</protein>
<reference evidence="1 2" key="1">
    <citation type="submission" date="2019-06" db="EMBL/GenBank/DDBJ databases">
        <authorList>
            <person name="Palmer J.M."/>
        </authorList>
    </citation>
    <scope>NUCLEOTIDE SEQUENCE [LARGE SCALE GENOMIC DNA]</scope>
    <source>
        <strain evidence="1 2">TWF703</strain>
    </source>
</reference>
<dbReference type="EMBL" id="WIQZ01000081">
    <property type="protein sequence ID" value="KAF3126810.1"/>
    <property type="molecule type" value="Genomic_DNA"/>
</dbReference>
<dbReference type="InterPro" id="IPR035994">
    <property type="entry name" value="Nucleoside_phosphorylase_sf"/>
</dbReference>
<accession>A0A7C8JMP5</accession>
<evidence type="ECO:0000313" key="1">
    <source>
        <dbReference type="EMBL" id="KAF3126810.1"/>
    </source>
</evidence>